<gene>
    <name evidence="2" type="ORF">ACAOBT_LOCUS12147</name>
</gene>
<name>A0A9P0KKT9_ACAOB</name>
<proteinExistence type="predicted"/>
<evidence type="ECO:0000256" key="1">
    <source>
        <dbReference type="ARBA" id="ARBA00022737"/>
    </source>
</evidence>
<dbReference type="OrthoDB" id="2448405at2759"/>
<protein>
    <submittedName>
        <fullName evidence="2">Uncharacterized protein</fullName>
    </submittedName>
</protein>
<dbReference type="PANTHER" id="PTHR24036">
    <property type="entry name" value="SKELETOR-RELATED"/>
    <property type="match status" value="1"/>
</dbReference>
<reference evidence="2" key="1">
    <citation type="submission" date="2022-03" db="EMBL/GenBank/DDBJ databases">
        <authorList>
            <person name="Sayadi A."/>
        </authorList>
    </citation>
    <scope>NUCLEOTIDE SEQUENCE</scope>
</reference>
<organism evidence="2 3">
    <name type="scientific">Acanthoscelides obtectus</name>
    <name type="common">Bean weevil</name>
    <name type="synonym">Bruchus obtectus</name>
    <dbReference type="NCBI Taxonomy" id="200917"/>
    <lineage>
        <taxon>Eukaryota</taxon>
        <taxon>Metazoa</taxon>
        <taxon>Ecdysozoa</taxon>
        <taxon>Arthropoda</taxon>
        <taxon>Hexapoda</taxon>
        <taxon>Insecta</taxon>
        <taxon>Pterygota</taxon>
        <taxon>Neoptera</taxon>
        <taxon>Endopterygota</taxon>
        <taxon>Coleoptera</taxon>
        <taxon>Polyphaga</taxon>
        <taxon>Cucujiformia</taxon>
        <taxon>Chrysomeloidea</taxon>
        <taxon>Chrysomelidae</taxon>
        <taxon>Bruchinae</taxon>
        <taxon>Bruchini</taxon>
        <taxon>Acanthoscelides</taxon>
    </lineage>
</organism>
<keyword evidence="3" id="KW-1185">Reference proteome</keyword>
<comment type="caution">
    <text evidence="2">The sequence shown here is derived from an EMBL/GenBank/DDBJ whole genome shotgun (WGS) entry which is preliminary data.</text>
</comment>
<dbReference type="EMBL" id="CAKOFQ010006848">
    <property type="protein sequence ID" value="CAH1976474.1"/>
    <property type="molecule type" value="Genomic_DNA"/>
</dbReference>
<dbReference type="AlphaFoldDB" id="A0A9P0KKT9"/>
<dbReference type="InterPro" id="IPR052126">
    <property type="entry name" value="Spindle_Org/Thrombomodulin"/>
</dbReference>
<evidence type="ECO:0000313" key="3">
    <source>
        <dbReference type="Proteomes" id="UP001152888"/>
    </source>
</evidence>
<dbReference type="PANTHER" id="PTHR24036:SF5">
    <property type="entry name" value="THROMBOMODULIN"/>
    <property type="match status" value="1"/>
</dbReference>
<sequence>MGLPRKRYHYDHVSVIAAFGPLNERREADAHGFSDKTTENFKIDFSKVDDDQCTIDLEDLDLDVPAPWPPSKIIGETVFNARLGPPGSKRGYTAITGLPSWGIVWYLNDLLLPEITLERGIIPSTSQTLQKVDLDRSQMKNV</sequence>
<dbReference type="Proteomes" id="UP001152888">
    <property type="component" value="Unassembled WGS sequence"/>
</dbReference>
<keyword evidence="1" id="KW-0677">Repeat</keyword>
<accession>A0A9P0KKT9</accession>
<evidence type="ECO:0000313" key="2">
    <source>
        <dbReference type="EMBL" id="CAH1976474.1"/>
    </source>
</evidence>